<proteinExistence type="predicted"/>
<accession>A0A1M6FX91</accession>
<dbReference type="Pfam" id="PF02698">
    <property type="entry name" value="DUF218"/>
    <property type="match status" value="1"/>
</dbReference>
<dbReference type="Proteomes" id="UP000184387">
    <property type="component" value="Unassembled WGS sequence"/>
</dbReference>
<dbReference type="STRING" id="198092.SAMN02745194_01603"/>
<organism evidence="2 3">
    <name type="scientific">Muricoccus roseus</name>
    <dbReference type="NCBI Taxonomy" id="198092"/>
    <lineage>
        <taxon>Bacteria</taxon>
        <taxon>Pseudomonadati</taxon>
        <taxon>Pseudomonadota</taxon>
        <taxon>Alphaproteobacteria</taxon>
        <taxon>Acetobacterales</taxon>
        <taxon>Roseomonadaceae</taxon>
        <taxon>Muricoccus</taxon>
    </lineage>
</organism>
<dbReference type="AlphaFoldDB" id="A0A1M6FX91"/>
<gene>
    <name evidence="2" type="ORF">SAMN02745194_01603</name>
</gene>
<protein>
    <submittedName>
        <fullName evidence="2">Uncharacterized SAM-binding protein YcdF, DUF218 family</fullName>
    </submittedName>
</protein>
<evidence type="ECO:0000259" key="1">
    <source>
        <dbReference type="Pfam" id="PF02698"/>
    </source>
</evidence>
<evidence type="ECO:0000313" key="2">
    <source>
        <dbReference type="EMBL" id="SHJ02284.1"/>
    </source>
</evidence>
<dbReference type="RefSeq" id="WP_245818227.1">
    <property type="nucleotide sequence ID" value="NZ_FQZF01000007.1"/>
</dbReference>
<name>A0A1M6FX91_9PROT</name>
<feature type="domain" description="DUF218" evidence="1">
    <location>
        <begin position="22"/>
        <end position="184"/>
    </location>
</feature>
<sequence length="210" mass="22507">MTGATTMRRPRRRLPLLTGTLAVLVLGGAGGFLWFLHRAATPWPAAPPTAGIAVLTGGPDRVETGLTLLARRPEARLIISGVGPDSTLSDLVRESGAQEAGMAPEPLSPRVTLGREATSTRGNAREVAAWSRATGTREITVITAGFHMPRALMELRRDLPEAVLHPHPVAPFLARPLPMLREYVKLVGAALGLSTFTERAPRARLDRPAR</sequence>
<keyword evidence="3" id="KW-1185">Reference proteome</keyword>
<dbReference type="CDD" id="cd06259">
    <property type="entry name" value="YdcF-like"/>
    <property type="match status" value="1"/>
</dbReference>
<dbReference type="InterPro" id="IPR003848">
    <property type="entry name" value="DUF218"/>
</dbReference>
<dbReference type="EMBL" id="FQZF01000007">
    <property type="protein sequence ID" value="SHJ02284.1"/>
    <property type="molecule type" value="Genomic_DNA"/>
</dbReference>
<evidence type="ECO:0000313" key="3">
    <source>
        <dbReference type="Proteomes" id="UP000184387"/>
    </source>
</evidence>
<reference evidence="2 3" key="1">
    <citation type="submission" date="2016-11" db="EMBL/GenBank/DDBJ databases">
        <authorList>
            <person name="Jaros S."/>
            <person name="Januszkiewicz K."/>
            <person name="Wedrychowicz H."/>
        </authorList>
    </citation>
    <scope>NUCLEOTIDE SEQUENCE [LARGE SCALE GENOMIC DNA]</scope>
    <source>
        <strain evidence="2 3">DSM 14916</strain>
    </source>
</reference>